<dbReference type="Proteomes" id="UP000583556">
    <property type="component" value="Unassembled WGS sequence"/>
</dbReference>
<dbReference type="RefSeq" id="WP_169495397.1">
    <property type="nucleotide sequence ID" value="NZ_JABBGM010000020.1"/>
</dbReference>
<sequence>MKCIDIDRLQPGDIVLTASKSTTGKLVRLASKGDVSHAMICVQHGSIIDSTSEGVQARNLQREFFSDDEQVSAFRLREALPSLEIQKVVDFARSEIGTRYSKIEAARSVAPIGKPRGRRQFCSRLVARAYASVGILLVADQDYCTPEELRKSGLLQELDDITVPVSAEEVAAMSKRSNPLQLMREAQNEILAFVRSLDPEVENFTDVDRVVRDHPEWDAAIADAYRKSGYLDLWGHELSAHPYRYDLALMEEVAEPRLLADMRAYCVGTIREYYSGGVRFSVNLAHYEASQQESPREAVGLLIDLYQTLVRDHDRRVETARQWLAKHFPEDVDQHLERIVPHTPLWFSIVDRVEPRLGAIARMSISSEQSVEVCSSCGDPANDYRIANAAEAMPGVPSLRLCDDCVVIRTVFGEILEAMD</sequence>
<dbReference type="InterPro" id="IPR024453">
    <property type="entry name" value="Peptidase_C92"/>
</dbReference>
<dbReference type="Gene3D" id="3.90.1720.10">
    <property type="entry name" value="endopeptidase domain like (from Nostoc punctiforme)"/>
    <property type="match status" value="1"/>
</dbReference>
<proteinExistence type="predicted"/>
<organism evidence="1 2">
    <name type="scientific">Novosphingobium olei</name>
    <dbReference type="NCBI Taxonomy" id="2728851"/>
    <lineage>
        <taxon>Bacteria</taxon>
        <taxon>Pseudomonadati</taxon>
        <taxon>Pseudomonadota</taxon>
        <taxon>Alphaproteobacteria</taxon>
        <taxon>Sphingomonadales</taxon>
        <taxon>Sphingomonadaceae</taxon>
        <taxon>Novosphingobium</taxon>
    </lineage>
</organism>
<dbReference type="Pfam" id="PF05708">
    <property type="entry name" value="Peptidase_C92"/>
    <property type="match status" value="1"/>
</dbReference>
<dbReference type="InterPro" id="IPR038765">
    <property type="entry name" value="Papain-like_cys_pep_sf"/>
</dbReference>
<dbReference type="SUPFAM" id="SSF54001">
    <property type="entry name" value="Cysteine proteinases"/>
    <property type="match status" value="1"/>
</dbReference>
<comment type="caution">
    <text evidence="1">The sequence shown here is derived from an EMBL/GenBank/DDBJ whole genome shotgun (WGS) entry which is preliminary data.</text>
</comment>
<dbReference type="EMBL" id="JABBGM010000020">
    <property type="protein sequence ID" value="NML96193.1"/>
    <property type="molecule type" value="Genomic_DNA"/>
</dbReference>
<evidence type="ECO:0008006" key="3">
    <source>
        <dbReference type="Google" id="ProtNLM"/>
    </source>
</evidence>
<gene>
    <name evidence="1" type="ORF">HHL27_21270</name>
</gene>
<keyword evidence="2" id="KW-1185">Reference proteome</keyword>
<dbReference type="AlphaFoldDB" id="A0A7Y0BTN6"/>
<evidence type="ECO:0000313" key="2">
    <source>
        <dbReference type="Proteomes" id="UP000583556"/>
    </source>
</evidence>
<reference evidence="1 2" key="1">
    <citation type="submission" date="2020-04" db="EMBL/GenBank/DDBJ databases">
        <title>Novosphingobium sp. TW-4 isolated from soil.</title>
        <authorList>
            <person name="Dahal R.H."/>
            <person name="Chaudhary D.K."/>
        </authorList>
    </citation>
    <scope>NUCLEOTIDE SEQUENCE [LARGE SCALE GENOMIC DNA]</scope>
    <source>
        <strain evidence="1 2">TW-4</strain>
    </source>
</reference>
<accession>A0A7Y0BTN6</accession>
<name>A0A7Y0BTN6_9SPHN</name>
<evidence type="ECO:0000313" key="1">
    <source>
        <dbReference type="EMBL" id="NML96193.1"/>
    </source>
</evidence>
<protein>
    <recommendedName>
        <fullName evidence="3">Permuted papain-like amidase YaeF/Yiix C92 family enzyme</fullName>
    </recommendedName>
</protein>